<evidence type="ECO:0000256" key="1">
    <source>
        <dbReference type="ARBA" id="ARBA00001968"/>
    </source>
</evidence>
<reference evidence="4 5" key="1">
    <citation type="submission" date="2024-03" db="EMBL/GenBank/DDBJ databases">
        <title>The genome assembly and annotation of the cricket Gryllus longicercus Weissman &amp; Gray.</title>
        <authorList>
            <person name="Szrajer S."/>
            <person name="Gray D."/>
            <person name="Ylla G."/>
        </authorList>
    </citation>
    <scope>NUCLEOTIDE SEQUENCE [LARGE SCALE GENOMIC DNA]</scope>
    <source>
        <strain evidence="4">DAG 2021-001</strain>
        <tissue evidence="4">Whole body minus gut</tissue>
    </source>
</reference>
<organism evidence="4 5">
    <name type="scientific">Gryllus longicercus</name>
    <dbReference type="NCBI Taxonomy" id="2509291"/>
    <lineage>
        <taxon>Eukaryota</taxon>
        <taxon>Metazoa</taxon>
        <taxon>Ecdysozoa</taxon>
        <taxon>Arthropoda</taxon>
        <taxon>Hexapoda</taxon>
        <taxon>Insecta</taxon>
        <taxon>Pterygota</taxon>
        <taxon>Neoptera</taxon>
        <taxon>Polyneoptera</taxon>
        <taxon>Orthoptera</taxon>
        <taxon>Ensifera</taxon>
        <taxon>Gryllidea</taxon>
        <taxon>Grylloidea</taxon>
        <taxon>Gryllidae</taxon>
        <taxon>Gryllinae</taxon>
        <taxon>Gryllus</taxon>
    </lineage>
</organism>
<accession>A0AAN9VDC8</accession>
<sequence>MQEALNFLALCDDEEAFGDFEVALLHNIENSVRNIHKAYDRLDLRTLDPEECTLMFRFEKEHLPRLAAALGVPSEIRTRNRHSIGGVEALCILLRRLAYPNRLTDLVHYFGISSTYISIICKNVMTVILERNKELLLRIQSNSWLHREKFEYYAQAIAAKGCPIPNCWGFIDGTARAICRPSINQEHYYSGHKRKHCLKYQSVLCPDGIIANLQGPFHGRRHDAAMLRDSGLYEQLLQTAVFPDKQYVIYGDSGYPIRRLLLRPFQGRNISEDQQSFNAAMSGLRQFVEWGFAKVVNDFAFIDFKKNQKLLLQDVGSMYKTAVLLSNCHTCLYGSQVGSFFNTQPPSLEEYLNV</sequence>
<dbReference type="GO" id="GO:0046872">
    <property type="term" value="F:metal ion binding"/>
    <property type="evidence" value="ECO:0007669"/>
    <property type="project" value="UniProtKB-KW"/>
</dbReference>
<dbReference type="AlphaFoldDB" id="A0AAN9VDC8"/>
<evidence type="ECO:0000313" key="5">
    <source>
        <dbReference type="Proteomes" id="UP001378592"/>
    </source>
</evidence>
<dbReference type="PANTHER" id="PTHR34615">
    <property type="entry name" value="PX DOMAIN-CONTAINING PROTEIN"/>
    <property type="match status" value="1"/>
</dbReference>
<dbReference type="Pfam" id="PF13359">
    <property type="entry name" value="DDE_Tnp_4"/>
    <property type="match status" value="1"/>
</dbReference>
<evidence type="ECO:0000259" key="3">
    <source>
        <dbReference type="Pfam" id="PF13359"/>
    </source>
</evidence>
<feature type="domain" description="DDE Tnp4" evidence="3">
    <location>
        <begin position="171"/>
        <end position="327"/>
    </location>
</feature>
<proteinExistence type="predicted"/>
<dbReference type="EMBL" id="JAZDUA010000259">
    <property type="protein sequence ID" value="KAK7862765.1"/>
    <property type="molecule type" value="Genomic_DNA"/>
</dbReference>
<protein>
    <recommendedName>
        <fullName evidence="3">DDE Tnp4 domain-containing protein</fullName>
    </recommendedName>
</protein>
<keyword evidence="2" id="KW-0479">Metal-binding</keyword>
<keyword evidence="5" id="KW-1185">Reference proteome</keyword>
<comment type="caution">
    <text evidence="4">The sequence shown here is derived from an EMBL/GenBank/DDBJ whole genome shotgun (WGS) entry which is preliminary data.</text>
</comment>
<comment type="cofactor">
    <cofactor evidence="1">
        <name>a divalent metal cation</name>
        <dbReference type="ChEBI" id="CHEBI:60240"/>
    </cofactor>
</comment>
<dbReference type="InterPro" id="IPR027806">
    <property type="entry name" value="HARBI1_dom"/>
</dbReference>
<dbReference type="Proteomes" id="UP001378592">
    <property type="component" value="Unassembled WGS sequence"/>
</dbReference>
<evidence type="ECO:0000256" key="2">
    <source>
        <dbReference type="ARBA" id="ARBA00022723"/>
    </source>
</evidence>
<dbReference type="PANTHER" id="PTHR34615:SF1">
    <property type="entry name" value="PX DOMAIN-CONTAINING PROTEIN"/>
    <property type="match status" value="1"/>
</dbReference>
<gene>
    <name evidence="4" type="ORF">R5R35_013831</name>
</gene>
<evidence type="ECO:0000313" key="4">
    <source>
        <dbReference type="EMBL" id="KAK7862765.1"/>
    </source>
</evidence>
<name>A0AAN9VDC8_9ORTH</name>